<dbReference type="Pfam" id="PF07022">
    <property type="entry name" value="Phage_CI_repr"/>
    <property type="match status" value="1"/>
</dbReference>
<proteinExistence type="predicted"/>
<gene>
    <name evidence="3" type="ORF">DWG24_17265</name>
</gene>
<dbReference type="Pfam" id="PF16452">
    <property type="entry name" value="Phage_CI_C"/>
    <property type="match status" value="1"/>
</dbReference>
<dbReference type="Gene3D" id="1.10.260.40">
    <property type="entry name" value="lambda repressor-like DNA-binding domains"/>
    <property type="match status" value="1"/>
</dbReference>
<dbReference type="GO" id="GO:0051259">
    <property type="term" value="P:protein complex oligomerization"/>
    <property type="evidence" value="ECO:0007669"/>
    <property type="project" value="InterPro"/>
</dbReference>
<organism evidence="3 4">
    <name type="scientific">Dickeya zeae</name>
    <dbReference type="NCBI Taxonomy" id="204042"/>
    <lineage>
        <taxon>Bacteria</taxon>
        <taxon>Pseudomonadati</taxon>
        <taxon>Pseudomonadota</taxon>
        <taxon>Gammaproteobacteria</taxon>
        <taxon>Enterobacterales</taxon>
        <taxon>Pectobacteriaceae</taxon>
        <taxon>Dickeya</taxon>
    </lineage>
</organism>
<evidence type="ECO:0000313" key="3">
    <source>
        <dbReference type="EMBL" id="QIZ52371.1"/>
    </source>
</evidence>
<dbReference type="AlphaFoldDB" id="A0AAE7CZT4"/>
<dbReference type="RefSeq" id="WP_168363412.1">
    <property type="nucleotide sequence ID" value="NZ_CP033622.1"/>
</dbReference>
<dbReference type="InterPro" id="IPR010744">
    <property type="entry name" value="Phage_CI_N"/>
</dbReference>
<reference evidence="3 4" key="1">
    <citation type="submission" date="2018-11" db="EMBL/GenBank/DDBJ databases">
        <title>Complete genome sequence of Dickeya zeae strain CE1 infecting Canna edulis Ker-Gawl. in China.</title>
        <authorList>
            <person name="Zhang J."/>
            <person name="Lin B."/>
            <person name="Shen H."/>
            <person name="Jiang S."/>
            <person name="Pu X."/>
            <person name="Sun D."/>
        </authorList>
    </citation>
    <scope>NUCLEOTIDE SEQUENCE [LARGE SCALE GENOMIC DNA]</scope>
    <source>
        <strain evidence="3 4">CE1</strain>
    </source>
</reference>
<dbReference type="GO" id="GO:0045892">
    <property type="term" value="P:negative regulation of DNA-templated transcription"/>
    <property type="evidence" value="ECO:0007669"/>
    <property type="project" value="InterPro"/>
</dbReference>
<sequence length="188" mass="20986">MDFKTGGRKVIERLVEAYGFTTRQALCDHLGVSKSTLATRYMRDLFPAEWVIQCTIETGVSAQWLTTGEGPRFNDARNDVIAIPRQKLIDGKLYDSNYYMFDKAFLPDGLKDPVVILDSDITYIADRQFDEVVDGKWLVEIEGRTSIRDLTRIPVGKVRVSGAGAEFDCGLGDIGVSALIKTQIENLT</sequence>
<dbReference type="InterPro" id="IPR032499">
    <property type="entry name" value="Phage_CI_C"/>
</dbReference>
<protein>
    <submittedName>
        <fullName evidence="3">Phage repressor protein</fullName>
    </submittedName>
</protein>
<feature type="domain" description="Bacteriophage CI repressor N-terminal" evidence="1">
    <location>
        <begin position="10"/>
        <end position="71"/>
    </location>
</feature>
<dbReference type="Proteomes" id="UP000500801">
    <property type="component" value="Chromosome"/>
</dbReference>
<evidence type="ECO:0000313" key="4">
    <source>
        <dbReference type="Proteomes" id="UP000500801"/>
    </source>
</evidence>
<dbReference type="InterPro" id="IPR010982">
    <property type="entry name" value="Lambda_DNA-bd_dom_sf"/>
</dbReference>
<dbReference type="EMBL" id="CP033622">
    <property type="protein sequence ID" value="QIZ52371.1"/>
    <property type="molecule type" value="Genomic_DNA"/>
</dbReference>
<evidence type="ECO:0000259" key="2">
    <source>
        <dbReference type="Pfam" id="PF16452"/>
    </source>
</evidence>
<evidence type="ECO:0000259" key="1">
    <source>
        <dbReference type="Pfam" id="PF07022"/>
    </source>
</evidence>
<feature type="domain" description="Bacteriophage CI repressor C-terminal" evidence="2">
    <location>
        <begin position="83"/>
        <end position="177"/>
    </location>
</feature>
<dbReference type="Gene3D" id="2.10.109.10">
    <property type="entry name" value="Umud Fragment, subunit A"/>
    <property type="match status" value="1"/>
</dbReference>
<accession>A0AAE7CZT4</accession>
<dbReference type="GO" id="GO:0003677">
    <property type="term" value="F:DNA binding"/>
    <property type="evidence" value="ECO:0007669"/>
    <property type="project" value="InterPro"/>
</dbReference>
<name>A0AAE7CZT4_9GAMM</name>